<dbReference type="PANTHER" id="PTHR37535:SF3">
    <property type="entry name" value="FLUG DOMAIN-CONTAINING PROTEIN"/>
    <property type="match status" value="1"/>
</dbReference>
<dbReference type="OrthoDB" id="4362374at2759"/>
<organism evidence="1 2">
    <name type="scientific">Penicillium cf. griseofulvum</name>
    <dbReference type="NCBI Taxonomy" id="2972120"/>
    <lineage>
        <taxon>Eukaryota</taxon>
        <taxon>Fungi</taxon>
        <taxon>Dikarya</taxon>
        <taxon>Ascomycota</taxon>
        <taxon>Pezizomycotina</taxon>
        <taxon>Eurotiomycetes</taxon>
        <taxon>Eurotiomycetidae</taxon>
        <taxon>Eurotiales</taxon>
        <taxon>Aspergillaceae</taxon>
        <taxon>Penicillium</taxon>
    </lineage>
</organism>
<dbReference type="Proteomes" id="UP001150879">
    <property type="component" value="Unassembled WGS sequence"/>
</dbReference>
<accession>A0A9W9IXG6</accession>
<gene>
    <name evidence="1" type="ORF">N7472_010649</name>
</gene>
<dbReference type="PANTHER" id="PTHR37535">
    <property type="entry name" value="FLUG DOMAIN PROTEIN"/>
    <property type="match status" value="1"/>
</dbReference>
<evidence type="ECO:0000313" key="2">
    <source>
        <dbReference type="Proteomes" id="UP001150879"/>
    </source>
</evidence>
<comment type="caution">
    <text evidence="1">The sequence shown here is derived from an EMBL/GenBank/DDBJ whole genome shotgun (WGS) entry which is preliminary data.</text>
</comment>
<sequence length="275" mass="32187">MLLYCFTSVRTGEVHKSTARRYEARENGEDSEDVDLESCVMAACYKHFELTIETVDGIIMLVLTYERKFVKGYWRKTKWEIPKYVFYEVYAEEVPIFLNLLTFFLPIATADKAFRDYGSVYEILNAVEMYKKAGPSEDKILEVIYIRQEIRDLPVFRQYLEYNIDKFKGYARGADLFGKALVNLGYRSGYTLNITIRIYSESARIKFARQTNRNTYGKLYAHPLSLYRNSSLLQLLPTKAEYKFLTREDVYTLNQSIANLSLLLSDATPEERHEI</sequence>
<protein>
    <submittedName>
        <fullName evidence="1">Uncharacterized protein</fullName>
    </submittedName>
</protein>
<dbReference type="EMBL" id="JAPQKP010000006">
    <property type="protein sequence ID" value="KAJ5185809.1"/>
    <property type="molecule type" value="Genomic_DNA"/>
</dbReference>
<proteinExistence type="predicted"/>
<name>A0A9W9IXG6_9EURO</name>
<reference evidence="1" key="2">
    <citation type="journal article" date="2023" name="IMA Fungus">
        <title>Comparative genomic study of the Penicillium genus elucidates a diverse pangenome and 15 lateral gene transfer events.</title>
        <authorList>
            <person name="Petersen C."/>
            <person name="Sorensen T."/>
            <person name="Nielsen M.R."/>
            <person name="Sondergaard T.E."/>
            <person name="Sorensen J.L."/>
            <person name="Fitzpatrick D.A."/>
            <person name="Frisvad J.C."/>
            <person name="Nielsen K.L."/>
        </authorList>
    </citation>
    <scope>NUCLEOTIDE SEQUENCE</scope>
    <source>
        <strain evidence="1">IBT 16849</strain>
    </source>
</reference>
<reference evidence="1" key="1">
    <citation type="submission" date="2022-11" db="EMBL/GenBank/DDBJ databases">
        <authorList>
            <person name="Petersen C."/>
        </authorList>
    </citation>
    <scope>NUCLEOTIDE SEQUENCE</scope>
    <source>
        <strain evidence="1">IBT 16849</strain>
    </source>
</reference>
<dbReference type="AlphaFoldDB" id="A0A9W9IXG6"/>
<keyword evidence="2" id="KW-1185">Reference proteome</keyword>
<evidence type="ECO:0000313" key="1">
    <source>
        <dbReference type="EMBL" id="KAJ5185809.1"/>
    </source>
</evidence>